<sequence>MGSAHYQLKVLYVSFFLEETLMWFSLYLRSSKTSFFPKIGALWIQAHILFIFRVTIVSIGIRASQRFNQSSKMSRGKSTHIGDDDSPKVFPISK</sequence>
<dbReference type="EMBL" id="LR746279">
    <property type="protein sequence ID" value="CAA7409241.1"/>
    <property type="molecule type" value="Genomic_DNA"/>
</dbReference>
<reference evidence="3" key="1">
    <citation type="submission" date="2020-02" db="EMBL/GenBank/DDBJ databases">
        <authorList>
            <person name="Scholz U."/>
            <person name="Mascher M."/>
            <person name="Fiebig A."/>
        </authorList>
    </citation>
    <scope>NUCLEOTIDE SEQUENCE</scope>
</reference>
<dbReference type="Proteomes" id="UP000663760">
    <property type="component" value="Chromosome 16"/>
</dbReference>
<feature type="region of interest" description="Disordered" evidence="1">
    <location>
        <begin position="68"/>
        <end position="94"/>
    </location>
</feature>
<feature type="transmembrane region" description="Helical" evidence="2">
    <location>
        <begin position="40"/>
        <end position="61"/>
    </location>
</feature>
<proteinExistence type="predicted"/>
<keyword evidence="4" id="KW-1185">Reference proteome</keyword>
<keyword evidence="2" id="KW-0812">Transmembrane</keyword>
<protein>
    <submittedName>
        <fullName evidence="3">Uncharacterized protein</fullName>
    </submittedName>
</protein>
<keyword evidence="2" id="KW-1133">Transmembrane helix</keyword>
<evidence type="ECO:0000313" key="3">
    <source>
        <dbReference type="EMBL" id="CAA7409241.1"/>
    </source>
</evidence>
<gene>
    <name evidence="3" type="ORF">SI8410_16019919</name>
</gene>
<organism evidence="3 4">
    <name type="scientific">Spirodela intermedia</name>
    <name type="common">Intermediate duckweed</name>
    <dbReference type="NCBI Taxonomy" id="51605"/>
    <lineage>
        <taxon>Eukaryota</taxon>
        <taxon>Viridiplantae</taxon>
        <taxon>Streptophyta</taxon>
        <taxon>Embryophyta</taxon>
        <taxon>Tracheophyta</taxon>
        <taxon>Spermatophyta</taxon>
        <taxon>Magnoliopsida</taxon>
        <taxon>Liliopsida</taxon>
        <taxon>Araceae</taxon>
        <taxon>Lemnoideae</taxon>
        <taxon>Spirodela</taxon>
    </lineage>
</organism>
<name>A0A7I8LGU0_SPIIN</name>
<accession>A0A7I8LGU0</accession>
<keyword evidence="2" id="KW-0472">Membrane</keyword>
<evidence type="ECO:0000256" key="2">
    <source>
        <dbReference type="SAM" id="Phobius"/>
    </source>
</evidence>
<evidence type="ECO:0000256" key="1">
    <source>
        <dbReference type="SAM" id="MobiDB-lite"/>
    </source>
</evidence>
<dbReference type="AlphaFoldDB" id="A0A7I8LGU0"/>
<evidence type="ECO:0000313" key="4">
    <source>
        <dbReference type="Proteomes" id="UP000663760"/>
    </source>
</evidence>